<protein>
    <submittedName>
        <fullName evidence="2">DUF4390 domain-containing protein</fullName>
    </submittedName>
</protein>
<keyword evidence="3" id="KW-1185">Reference proteome</keyword>
<dbReference type="Pfam" id="PF14334">
    <property type="entry name" value="DUF4390"/>
    <property type="match status" value="1"/>
</dbReference>
<evidence type="ECO:0000313" key="2">
    <source>
        <dbReference type="EMBL" id="MFC0591426.1"/>
    </source>
</evidence>
<accession>A0ABV6PNM5</accession>
<evidence type="ECO:0000313" key="3">
    <source>
        <dbReference type="Proteomes" id="UP001589834"/>
    </source>
</evidence>
<keyword evidence="1" id="KW-0732">Signal</keyword>
<comment type="caution">
    <text evidence="2">The sequence shown here is derived from an EMBL/GenBank/DDBJ whole genome shotgun (WGS) entry which is preliminary data.</text>
</comment>
<gene>
    <name evidence="2" type="ORF">ACFFGG_02545</name>
</gene>
<reference evidence="2 3" key="1">
    <citation type="submission" date="2024-09" db="EMBL/GenBank/DDBJ databases">
        <authorList>
            <person name="Sun Q."/>
            <person name="Mori K."/>
        </authorList>
    </citation>
    <scope>NUCLEOTIDE SEQUENCE [LARGE SCALE GENOMIC DNA]</scope>
    <source>
        <strain evidence="2 3">NCAIM B.02336</strain>
    </source>
</reference>
<sequence>MFKKLSSSEARARRRALAALLCAGLGGMGGAAWAAAPGVQSLRVERSDDEVLLYAELSFELAASVQDALLKGIPVHFVAEARVLRERWYWFDQELAQAARYTRVAYQPLTRHWRLNTSSEPINDAELGLGLSQQYDSLAEVMAAVQRIAGWKIASAEQLAGGGAQLLQFQFRLDASQLPRTFQLGGLRQSDWHLALERRQPLELERSP</sequence>
<organism evidence="2 3">
    <name type="scientific">Ottowia pentelensis</name>
    <dbReference type="NCBI Taxonomy" id="511108"/>
    <lineage>
        <taxon>Bacteria</taxon>
        <taxon>Pseudomonadati</taxon>
        <taxon>Pseudomonadota</taxon>
        <taxon>Betaproteobacteria</taxon>
        <taxon>Burkholderiales</taxon>
        <taxon>Comamonadaceae</taxon>
        <taxon>Ottowia</taxon>
    </lineage>
</organism>
<dbReference type="RefSeq" id="WP_377479445.1">
    <property type="nucleotide sequence ID" value="NZ_JBHLTN010000006.1"/>
</dbReference>
<evidence type="ECO:0000256" key="1">
    <source>
        <dbReference type="SAM" id="SignalP"/>
    </source>
</evidence>
<feature type="chain" id="PRO_5046751677" evidence="1">
    <location>
        <begin position="35"/>
        <end position="208"/>
    </location>
</feature>
<feature type="signal peptide" evidence="1">
    <location>
        <begin position="1"/>
        <end position="34"/>
    </location>
</feature>
<proteinExistence type="predicted"/>
<dbReference type="InterPro" id="IPR025500">
    <property type="entry name" value="DUF4390"/>
</dbReference>
<dbReference type="EMBL" id="JBHLTN010000006">
    <property type="protein sequence ID" value="MFC0591426.1"/>
    <property type="molecule type" value="Genomic_DNA"/>
</dbReference>
<dbReference type="Proteomes" id="UP001589834">
    <property type="component" value="Unassembled WGS sequence"/>
</dbReference>
<name>A0ABV6PNM5_9BURK</name>